<evidence type="ECO:0000313" key="6">
    <source>
        <dbReference type="Proteomes" id="UP000305939"/>
    </source>
</evidence>
<dbReference type="Proteomes" id="UP000305939">
    <property type="component" value="Unassembled WGS sequence"/>
</dbReference>
<sequence>MHELSIAMGIVKIARQELKKSGAHKILRIDLDIGKLAGIEFEALDFVWPMAVKDTVLETAERRVNKIEGKATCLECDTEFAVKQVYDPCPECNSYLKGIIQGKELRVQALEVE</sequence>
<protein>
    <recommendedName>
        <fullName evidence="4">Hydrogenase maturation factor HypA</fullName>
    </recommendedName>
</protein>
<organism evidence="5 6">
    <name type="scientific">Robertkochia marina</name>
    <dbReference type="NCBI Taxonomy" id="1227945"/>
    <lineage>
        <taxon>Bacteria</taxon>
        <taxon>Pseudomonadati</taxon>
        <taxon>Bacteroidota</taxon>
        <taxon>Flavobacteriia</taxon>
        <taxon>Flavobacteriales</taxon>
        <taxon>Flavobacteriaceae</taxon>
        <taxon>Robertkochia</taxon>
    </lineage>
</organism>
<keyword evidence="6" id="KW-1185">Reference proteome</keyword>
<dbReference type="Gene3D" id="3.30.2320.80">
    <property type="match status" value="1"/>
</dbReference>
<dbReference type="PIRSF" id="PIRSF004761">
    <property type="entry name" value="Hydrgn_mat_HypA"/>
    <property type="match status" value="1"/>
</dbReference>
<feature type="binding site" evidence="4">
    <location>
        <position position="76"/>
    </location>
    <ligand>
        <name>Zn(2+)</name>
        <dbReference type="ChEBI" id="CHEBI:29105"/>
    </ligand>
</feature>
<dbReference type="GO" id="GO:0016151">
    <property type="term" value="F:nickel cation binding"/>
    <property type="evidence" value="ECO:0007669"/>
    <property type="project" value="UniProtKB-UniRule"/>
</dbReference>
<comment type="similarity">
    <text evidence="4">Belongs to the HypA/HybF family.</text>
</comment>
<dbReference type="InterPro" id="IPR000688">
    <property type="entry name" value="HypA/HybF"/>
</dbReference>
<dbReference type="EMBL" id="SSMC01000003">
    <property type="protein sequence ID" value="THD66284.1"/>
    <property type="molecule type" value="Genomic_DNA"/>
</dbReference>
<dbReference type="PANTHER" id="PTHR34535:SF3">
    <property type="entry name" value="HYDROGENASE MATURATION FACTOR HYPA"/>
    <property type="match status" value="1"/>
</dbReference>
<proteinExistence type="inferred from homology"/>
<keyword evidence="1 4" id="KW-0533">Nickel</keyword>
<dbReference type="AlphaFoldDB" id="A0A4V3UXW4"/>
<keyword evidence="3 4" id="KW-0862">Zinc</keyword>
<dbReference type="HAMAP" id="MF_00213">
    <property type="entry name" value="HypA_HybF"/>
    <property type="match status" value="1"/>
</dbReference>
<reference evidence="5 6" key="1">
    <citation type="submission" date="2019-04" db="EMBL/GenBank/DDBJ databases">
        <title>Draft genome sequence of Robertkochia marina CC-AMO-30D.</title>
        <authorList>
            <person name="Hameed A."/>
            <person name="Lin S.-Y."/>
            <person name="Shahina M."/>
            <person name="Lai W.-A."/>
            <person name="Young C.-C."/>
        </authorList>
    </citation>
    <scope>NUCLEOTIDE SEQUENCE [LARGE SCALE GENOMIC DNA]</scope>
    <source>
        <strain evidence="5 6">CC-AMO-30D</strain>
    </source>
</reference>
<evidence type="ECO:0000256" key="2">
    <source>
        <dbReference type="ARBA" id="ARBA00022723"/>
    </source>
</evidence>
<evidence type="ECO:0000256" key="1">
    <source>
        <dbReference type="ARBA" id="ARBA00022596"/>
    </source>
</evidence>
<comment type="function">
    <text evidence="4">Involved in the maturation of [NiFe] hydrogenases. Required for nickel insertion into the metal center of the hydrogenase.</text>
</comment>
<evidence type="ECO:0000313" key="5">
    <source>
        <dbReference type="EMBL" id="THD66284.1"/>
    </source>
</evidence>
<dbReference type="PANTHER" id="PTHR34535">
    <property type="entry name" value="HYDROGENASE MATURATION FACTOR HYPA"/>
    <property type="match status" value="1"/>
</dbReference>
<dbReference type="Pfam" id="PF01155">
    <property type="entry name" value="HypA"/>
    <property type="match status" value="1"/>
</dbReference>
<comment type="caution">
    <text evidence="5">The sequence shown here is derived from an EMBL/GenBank/DDBJ whole genome shotgun (WGS) entry which is preliminary data.</text>
</comment>
<dbReference type="GO" id="GO:0051604">
    <property type="term" value="P:protein maturation"/>
    <property type="evidence" value="ECO:0007669"/>
    <property type="project" value="InterPro"/>
</dbReference>
<feature type="binding site" evidence="4">
    <location>
        <position position="2"/>
    </location>
    <ligand>
        <name>Ni(2+)</name>
        <dbReference type="ChEBI" id="CHEBI:49786"/>
    </ligand>
</feature>
<evidence type="ECO:0000256" key="3">
    <source>
        <dbReference type="ARBA" id="ARBA00022833"/>
    </source>
</evidence>
<feature type="binding site" evidence="4">
    <location>
        <position position="89"/>
    </location>
    <ligand>
        <name>Zn(2+)</name>
        <dbReference type="ChEBI" id="CHEBI:29105"/>
    </ligand>
</feature>
<dbReference type="GO" id="GO:0008270">
    <property type="term" value="F:zinc ion binding"/>
    <property type="evidence" value="ECO:0007669"/>
    <property type="project" value="UniProtKB-UniRule"/>
</dbReference>
<feature type="binding site" evidence="4">
    <location>
        <position position="92"/>
    </location>
    <ligand>
        <name>Zn(2+)</name>
        <dbReference type="ChEBI" id="CHEBI:29105"/>
    </ligand>
</feature>
<accession>A0A4V3UXW4</accession>
<dbReference type="OrthoDB" id="9800361at2"/>
<gene>
    <name evidence="4" type="primary">hypA</name>
    <name evidence="5" type="ORF">E7Z59_10740</name>
</gene>
<dbReference type="RefSeq" id="WP_136336356.1">
    <property type="nucleotide sequence ID" value="NZ_QXMP01000017.1"/>
</dbReference>
<name>A0A4V3UXW4_9FLAO</name>
<evidence type="ECO:0000256" key="4">
    <source>
        <dbReference type="HAMAP-Rule" id="MF_00213"/>
    </source>
</evidence>
<keyword evidence="2 4" id="KW-0479">Metal-binding</keyword>
<feature type="binding site" evidence="4">
    <location>
        <position position="73"/>
    </location>
    <ligand>
        <name>Zn(2+)</name>
        <dbReference type="ChEBI" id="CHEBI:29105"/>
    </ligand>
</feature>